<sequence length="353" mass="41269">MKTVLPNIVVDHDKPQLNNFMPQKMCRDFKKEIELPEEKLQVIRENVILNNEKFLKPRNKNRRKIRFNTEKGIYKTSKPKSFKDFGKTRNNLGKLKANPSHGSKTMMQEYFKLSDPNSNTPSISSKKMETENTKLHMFNINSKRAHNLMMYKKLNKGLFKYRKIVKLIKIYLLKTSYAIYNRIRKTQGKEPQSFLIFPRAFKTKNTDLERQLRDIKAIKCGPEQSFSSPASEANLSKGFAQGIIKKFKKCMKSKLGSRASQYFSLKGYRRQSIYPKVANKSQKKGVLYKEFLKKSHSYKGLSTRSNSGCNPRSRNQFFESVTRKPQKNYYEQLYSLSSKNTKSYCDFRANSGI</sequence>
<evidence type="ECO:0000313" key="1">
    <source>
        <dbReference type="EMBL" id="CAI2365755.1"/>
    </source>
</evidence>
<dbReference type="AlphaFoldDB" id="A0AAD1UI59"/>
<reference evidence="1" key="1">
    <citation type="submission" date="2023-07" db="EMBL/GenBank/DDBJ databases">
        <authorList>
            <consortium name="AG Swart"/>
            <person name="Singh M."/>
            <person name="Singh A."/>
            <person name="Seah K."/>
            <person name="Emmerich C."/>
        </authorList>
    </citation>
    <scope>NUCLEOTIDE SEQUENCE</scope>
    <source>
        <strain evidence="1">DP1</strain>
    </source>
</reference>
<dbReference type="Proteomes" id="UP001295684">
    <property type="component" value="Unassembled WGS sequence"/>
</dbReference>
<name>A0AAD1UI59_EUPCR</name>
<protein>
    <submittedName>
        <fullName evidence="1">Uncharacterized protein</fullName>
    </submittedName>
</protein>
<comment type="caution">
    <text evidence="1">The sequence shown here is derived from an EMBL/GenBank/DDBJ whole genome shotgun (WGS) entry which is preliminary data.</text>
</comment>
<evidence type="ECO:0000313" key="2">
    <source>
        <dbReference type="Proteomes" id="UP001295684"/>
    </source>
</evidence>
<proteinExistence type="predicted"/>
<dbReference type="EMBL" id="CAMPGE010006853">
    <property type="protein sequence ID" value="CAI2365755.1"/>
    <property type="molecule type" value="Genomic_DNA"/>
</dbReference>
<gene>
    <name evidence="1" type="ORF">ECRASSUSDP1_LOCUS7047</name>
</gene>
<organism evidence="1 2">
    <name type="scientific">Euplotes crassus</name>
    <dbReference type="NCBI Taxonomy" id="5936"/>
    <lineage>
        <taxon>Eukaryota</taxon>
        <taxon>Sar</taxon>
        <taxon>Alveolata</taxon>
        <taxon>Ciliophora</taxon>
        <taxon>Intramacronucleata</taxon>
        <taxon>Spirotrichea</taxon>
        <taxon>Hypotrichia</taxon>
        <taxon>Euplotida</taxon>
        <taxon>Euplotidae</taxon>
        <taxon>Moneuplotes</taxon>
    </lineage>
</organism>
<accession>A0AAD1UI59</accession>
<keyword evidence="2" id="KW-1185">Reference proteome</keyword>